<evidence type="ECO:0000256" key="12">
    <source>
        <dbReference type="ARBA" id="ARBA00025198"/>
    </source>
</evidence>
<keyword evidence="7 15" id="KW-0375">Hydrogen ion transport</keyword>
<dbReference type="InterPro" id="IPR050059">
    <property type="entry name" value="ATP_synthase_B_chain"/>
</dbReference>
<dbReference type="GO" id="GO:0046933">
    <property type="term" value="F:proton-transporting ATP synthase activity, rotational mechanism"/>
    <property type="evidence" value="ECO:0007669"/>
    <property type="project" value="UniProtKB-UniRule"/>
</dbReference>
<evidence type="ECO:0000256" key="2">
    <source>
        <dbReference type="ARBA" id="ARBA00005513"/>
    </source>
</evidence>
<dbReference type="AlphaFoldDB" id="A0A8J3GHJ4"/>
<gene>
    <name evidence="15 18" type="primary">atpF</name>
    <name evidence="18" type="ORF">GCM10010136_18310</name>
</gene>
<evidence type="ECO:0000256" key="15">
    <source>
        <dbReference type="HAMAP-Rule" id="MF_01398"/>
    </source>
</evidence>
<proteinExistence type="inferred from homology"/>
<comment type="subunit">
    <text evidence="14 15">F-type ATPases have 2 components, F(1) - the catalytic core - and F(0) - the membrane proton channel. F(1) has five subunits: alpha(3), beta(3), gamma(1), delta(1), epsilon(1). F(0) has three main subunits: a(1), b(2) and c(10-14). The alpha and beta chains form an alternating ring which encloses part of the gamma chain. F(1) is attached to F(0) by a central stalk formed by the gamma and epsilon chains, while a peripheral stalk is formed by the delta and b chains.</text>
</comment>
<evidence type="ECO:0000256" key="3">
    <source>
        <dbReference type="ARBA" id="ARBA00022448"/>
    </source>
</evidence>
<evidence type="ECO:0000256" key="9">
    <source>
        <dbReference type="ARBA" id="ARBA00023065"/>
    </source>
</evidence>
<dbReference type="InterPro" id="IPR002146">
    <property type="entry name" value="ATP_synth_b/b'su_bac/chlpt"/>
</dbReference>
<feature type="coiled-coil region" evidence="17">
    <location>
        <begin position="85"/>
        <end position="152"/>
    </location>
</feature>
<keyword evidence="19" id="KW-1185">Reference proteome</keyword>
<keyword evidence="4 15" id="KW-1003">Cell membrane</keyword>
<name>A0A8J3GHJ4_9HYPH</name>
<dbReference type="CDD" id="cd06503">
    <property type="entry name" value="ATP-synt_Fo_b"/>
    <property type="match status" value="1"/>
</dbReference>
<evidence type="ECO:0000256" key="7">
    <source>
        <dbReference type="ARBA" id="ARBA00022781"/>
    </source>
</evidence>
<comment type="function">
    <text evidence="13">Component of the F(0) channel, it forms part of the peripheral stalk, linking F(1) to F(0). The b'-subunit is a diverged and duplicated form of b found in plants and photosynthetic bacteria.</text>
</comment>
<comment type="function">
    <text evidence="12 15">F(1)F(0) ATP synthase produces ATP from ADP in the presence of a proton or sodium gradient. F-type ATPases consist of two structural domains, F(1) containing the extramembraneous catalytic core and F(0) containing the membrane proton channel, linked together by a central stalk and a peripheral stalk. During catalysis, ATP synthesis in the catalytic domain of F(1) is coupled via a rotary mechanism of the central stalk subunits to proton translocation.</text>
</comment>
<evidence type="ECO:0000256" key="17">
    <source>
        <dbReference type="SAM" id="Coils"/>
    </source>
</evidence>
<dbReference type="RefSeq" id="WP_189489679.1">
    <property type="nucleotide sequence ID" value="NZ_BMZO01000005.1"/>
</dbReference>
<dbReference type="NCBIfam" id="NF006612">
    <property type="entry name" value="PRK09174.1"/>
    <property type="match status" value="1"/>
</dbReference>
<reference evidence="18" key="2">
    <citation type="submission" date="2020-09" db="EMBL/GenBank/DDBJ databases">
        <authorList>
            <person name="Sun Q."/>
            <person name="Kim S."/>
        </authorList>
    </citation>
    <scope>NUCLEOTIDE SEQUENCE</scope>
    <source>
        <strain evidence="18">KCTC 42097</strain>
    </source>
</reference>
<protein>
    <recommendedName>
        <fullName evidence="15">ATP synthase subunit b</fullName>
    </recommendedName>
    <alternativeName>
        <fullName evidence="15">ATP synthase F(0) sector subunit b</fullName>
    </alternativeName>
    <alternativeName>
        <fullName evidence="15">ATPase subunit I</fullName>
    </alternativeName>
    <alternativeName>
        <fullName evidence="15">F-type ATPase subunit b</fullName>
        <shortName evidence="15">F-ATPase subunit b</shortName>
    </alternativeName>
</protein>
<evidence type="ECO:0000256" key="16">
    <source>
        <dbReference type="RuleBase" id="RU003848"/>
    </source>
</evidence>
<evidence type="ECO:0000256" key="6">
    <source>
        <dbReference type="ARBA" id="ARBA00022692"/>
    </source>
</evidence>
<dbReference type="PANTHER" id="PTHR33445">
    <property type="entry name" value="ATP SYNTHASE SUBUNIT B', CHLOROPLASTIC"/>
    <property type="match status" value="1"/>
</dbReference>
<evidence type="ECO:0000256" key="5">
    <source>
        <dbReference type="ARBA" id="ARBA00022547"/>
    </source>
</evidence>
<dbReference type="Proteomes" id="UP000641137">
    <property type="component" value="Unassembled WGS sequence"/>
</dbReference>
<keyword evidence="6 15" id="KW-0812">Transmembrane</keyword>
<dbReference type="GO" id="GO:0045259">
    <property type="term" value="C:proton-transporting ATP synthase complex"/>
    <property type="evidence" value="ECO:0007669"/>
    <property type="project" value="UniProtKB-KW"/>
</dbReference>
<dbReference type="EMBL" id="BMZO01000005">
    <property type="protein sequence ID" value="GHC71265.1"/>
    <property type="molecule type" value="Genomic_DNA"/>
</dbReference>
<dbReference type="HAMAP" id="MF_01398">
    <property type="entry name" value="ATP_synth_b_bprime"/>
    <property type="match status" value="1"/>
</dbReference>
<organism evidence="18 19">
    <name type="scientific">Limoniibacter endophyticus</name>
    <dbReference type="NCBI Taxonomy" id="1565040"/>
    <lineage>
        <taxon>Bacteria</taxon>
        <taxon>Pseudomonadati</taxon>
        <taxon>Pseudomonadota</taxon>
        <taxon>Alphaproteobacteria</taxon>
        <taxon>Hyphomicrobiales</taxon>
        <taxon>Bartonellaceae</taxon>
        <taxon>Limoniibacter</taxon>
    </lineage>
</organism>
<evidence type="ECO:0000256" key="13">
    <source>
        <dbReference type="ARBA" id="ARBA00025614"/>
    </source>
</evidence>
<dbReference type="PANTHER" id="PTHR33445:SF1">
    <property type="entry name" value="ATP SYNTHASE SUBUNIT B"/>
    <property type="match status" value="1"/>
</dbReference>
<evidence type="ECO:0000256" key="11">
    <source>
        <dbReference type="ARBA" id="ARBA00023310"/>
    </source>
</evidence>
<evidence type="ECO:0000256" key="8">
    <source>
        <dbReference type="ARBA" id="ARBA00022989"/>
    </source>
</evidence>
<evidence type="ECO:0000256" key="14">
    <source>
        <dbReference type="ARBA" id="ARBA00025830"/>
    </source>
</evidence>
<evidence type="ECO:0000256" key="1">
    <source>
        <dbReference type="ARBA" id="ARBA00004377"/>
    </source>
</evidence>
<comment type="subcellular location">
    <subcellularLocation>
        <location evidence="1">Cell inner membrane</location>
        <topology evidence="1">Single-pass membrane protein</topology>
    </subcellularLocation>
    <subcellularLocation>
        <location evidence="15">Cell membrane</location>
        <topology evidence="15">Single-pass membrane protein</topology>
    </subcellularLocation>
</comment>
<keyword evidence="11 15" id="KW-0066">ATP synthesis</keyword>
<dbReference type="GO" id="GO:0005886">
    <property type="term" value="C:plasma membrane"/>
    <property type="evidence" value="ECO:0007669"/>
    <property type="project" value="UniProtKB-SubCell"/>
</dbReference>
<evidence type="ECO:0000256" key="4">
    <source>
        <dbReference type="ARBA" id="ARBA00022475"/>
    </source>
</evidence>
<dbReference type="GO" id="GO:0046961">
    <property type="term" value="F:proton-transporting ATPase activity, rotational mechanism"/>
    <property type="evidence" value="ECO:0007669"/>
    <property type="project" value="TreeGrafter"/>
</dbReference>
<dbReference type="Pfam" id="PF00430">
    <property type="entry name" value="ATP-synt_B"/>
    <property type="match status" value="1"/>
</dbReference>
<keyword evidence="17" id="KW-0175">Coiled coil</keyword>
<sequence length="201" mass="21466">MLVTPVFAQEAPGASHNTDAAVPLAPEGPQHLIEQEVAHEGVFPPFDATTYPSQLLWLAITFTLFYLFLKKVVLPRIGGILEVRRDRIAQDLDQAARLKQEADEAVAAYEQELAEARAKAQKIATETADVVKAEAEAERQKVEGALDAKLSEAEARIATIKATALKDVGTIAEQTAKAIVEELGLTADDKAVAAAVKAAGN</sequence>
<comment type="similarity">
    <text evidence="2 15 16">Belongs to the ATPase B chain family.</text>
</comment>
<evidence type="ECO:0000256" key="10">
    <source>
        <dbReference type="ARBA" id="ARBA00023136"/>
    </source>
</evidence>
<keyword evidence="3 15" id="KW-0813">Transport</keyword>
<keyword evidence="10 15" id="KW-0472">Membrane</keyword>
<evidence type="ECO:0000313" key="18">
    <source>
        <dbReference type="EMBL" id="GHC71265.1"/>
    </source>
</evidence>
<keyword evidence="9 15" id="KW-0406">Ion transport</keyword>
<keyword evidence="5 15" id="KW-0138">CF(0)</keyword>
<keyword evidence="8 15" id="KW-1133">Transmembrane helix</keyword>
<comment type="caution">
    <text evidence="18">The sequence shown here is derived from an EMBL/GenBank/DDBJ whole genome shotgun (WGS) entry which is preliminary data.</text>
</comment>
<evidence type="ECO:0000313" key="19">
    <source>
        <dbReference type="Proteomes" id="UP000641137"/>
    </source>
</evidence>
<accession>A0A8J3GHJ4</accession>
<reference evidence="18" key="1">
    <citation type="journal article" date="2014" name="Int. J. Syst. Evol. Microbiol.">
        <title>Complete genome sequence of Corynebacterium casei LMG S-19264T (=DSM 44701T), isolated from a smear-ripened cheese.</title>
        <authorList>
            <consortium name="US DOE Joint Genome Institute (JGI-PGF)"/>
            <person name="Walter F."/>
            <person name="Albersmeier A."/>
            <person name="Kalinowski J."/>
            <person name="Ruckert C."/>
        </authorList>
    </citation>
    <scope>NUCLEOTIDE SEQUENCE</scope>
    <source>
        <strain evidence="18">KCTC 42097</strain>
    </source>
</reference>